<organism evidence="1 2">
    <name type="scientific">Magnetospirillum sulfuroxidans</name>
    <dbReference type="NCBI Taxonomy" id="611300"/>
    <lineage>
        <taxon>Bacteria</taxon>
        <taxon>Pseudomonadati</taxon>
        <taxon>Pseudomonadota</taxon>
        <taxon>Alphaproteobacteria</taxon>
        <taxon>Rhodospirillales</taxon>
        <taxon>Rhodospirillaceae</taxon>
        <taxon>Magnetospirillum</taxon>
    </lineage>
</organism>
<name>A0ABS5IAK9_9PROT</name>
<accession>A0ABS5IAK9</accession>
<proteinExistence type="predicted"/>
<reference evidence="1 2" key="1">
    <citation type="submission" date="2021-04" db="EMBL/GenBank/DDBJ databases">
        <title>Magnetospirillum sulfuroxidans sp. nov., a facultative chemolithoautotrophic sulfur-oxidizing alphaproteobacterium isolated from freshwater sediment and proposals for Paramagetospirillum gen. nov., and Magnetospirillaceae fam. nov.</title>
        <authorList>
            <person name="Koziaeva V."/>
            <person name="Geelhoed J.S."/>
            <person name="Sorokin D.Y."/>
            <person name="Grouzdev D.S."/>
        </authorList>
    </citation>
    <scope>NUCLEOTIDE SEQUENCE [LARGE SCALE GENOMIC DNA]</scope>
    <source>
        <strain evidence="1 2">J10</strain>
    </source>
</reference>
<dbReference type="Proteomes" id="UP000680714">
    <property type="component" value="Unassembled WGS sequence"/>
</dbReference>
<gene>
    <name evidence="1" type="ORF">KEC16_07055</name>
</gene>
<dbReference type="RefSeq" id="WP_211547256.1">
    <property type="nucleotide sequence ID" value="NZ_JAGTUF010000004.1"/>
</dbReference>
<comment type="caution">
    <text evidence="1">The sequence shown here is derived from an EMBL/GenBank/DDBJ whole genome shotgun (WGS) entry which is preliminary data.</text>
</comment>
<sequence>MHSKPKSAQAVTLAEAQTTRALGHIHHHLGGFDLNDADAAALSVSLARQLSSLPDDSRRLLRRDIAVAAHELEGLVQALETELGLLADDLKSLNQRTGAARAYGQAASVIPLRRS</sequence>
<keyword evidence="2" id="KW-1185">Reference proteome</keyword>
<evidence type="ECO:0000313" key="2">
    <source>
        <dbReference type="Proteomes" id="UP000680714"/>
    </source>
</evidence>
<dbReference type="EMBL" id="JAGTUF010000004">
    <property type="protein sequence ID" value="MBR9971466.1"/>
    <property type="molecule type" value="Genomic_DNA"/>
</dbReference>
<evidence type="ECO:0000313" key="1">
    <source>
        <dbReference type="EMBL" id="MBR9971466.1"/>
    </source>
</evidence>
<protein>
    <recommendedName>
        <fullName evidence="3">Flagellar protein FliT</fullName>
    </recommendedName>
</protein>
<evidence type="ECO:0008006" key="3">
    <source>
        <dbReference type="Google" id="ProtNLM"/>
    </source>
</evidence>